<dbReference type="OMA" id="XALVEES"/>
<evidence type="ECO:0000313" key="2">
    <source>
        <dbReference type="Proteomes" id="UP000011081"/>
    </source>
</evidence>
<dbReference type="Pfam" id="PF04502">
    <property type="entry name" value="Saf4_Yju2"/>
    <property type="match status" value="1"/>
</dbReference>
<evidence type="ECO:0000313" key="1">
    <source>
        <dbReference type="EMBL" id="ELA47346.1"/>
    </source>
</evidence>
<protein>
    <recommendedName>
        <fullName evidence="3">Splicing factor YJU2</fullName>
    </recommendedName>
</protein>
<dbReference type="OrthoDB" id="674963at2759"/>
<reference evidence="2" key="1">
    <citation type="submission" date="2011-03" db="EMBL/GenBank/DDBJ databases">
        <title>The genome sequence of Vavraia culicis strain floridensis.</title>
        <authorList>
            <consortium name="The Broad Institute Genome Sequencing Platform"/>
            <person name="Cuomo C."/>
            <person name="Becnel J."/>
            <person name="Sanscrainte N."/>
            <person name="Young S.K."/>
            <person name="Zeng Q."/>
            <person name="Gargeya S."/>
            <person name="Fitzgerald M."/>
            <person name="Haas B."/>
            <person name="Abouelleil A."/>
            <person name="Alvarado L."/>
            <person name="Arachchi H.M."/>
            <person name="Berlin A."/>
            <person name="Chapman S.B."/>
            <person name="Gearin G."/>
            <person name="Goldberg J."/>
            <person name="Griggs A."/>
            <person name="Gujja S."/>
            <person name="Hansen M."/>
            <person name="Heiman D."/>
            <person name="Howarth C."/>
            <person name="Larimer J."/>
            <person name="Lui A."/>
            <person name="MacDonald P.J.P."/>
            <person name="McCowen C."/>
            <person name="Montmayeur A."/>
            <person name="Murphy C."/>
            <person name="Neiman D."/>
            <person name="Pearson M."/>
            <person name="Priest M."/>
            <person name="Roberts A."/>
            <person name="Saif S."/>
            <person name="Shea T."/>
            <person name="Sisk P."/>
            <person name="Stolte C."/>
            <person name="Sykes S."/>
            <person name="Wortman J."/>
            <person name="Nusbaum C."/>
            <person name="Birren B."/>
        </authorList>
    </citation>
    <scope>NUCLEOTIDE SEQUENCE [LARGE SCALE GENOMIC DNA]</scope>
    <source>
        <strain evidence="2">floridensis</strain>
    </source>
</reference>
<dbReference type="HOGENOM" id="CLU_1807579_0_0_1"/>
<dbReference type="RefSeq" id="XP_008074138.1">
    <property type="nucleotide sequence ID" value="XM_008075947.1"/>
</dbReference>
<accession>L2GUK3</accession>
<name>L2GUK3_VAVCU</name>
<proteinExistence type="predicted"/>
<dbReference type="InterPro" id="IPR007590">
    <property type="entry name" value="Saf4/Yju2"/>
</dbReference>
<dbReference type="GO" id="GO:0000398">
    <property type="term" value="P:mRNA splicing, via spliceosome"/>
    <property type="evidence" value="ECO:0007669"/>
    <property type="project" value="InterPro"/>
</dbReference>
<gene>
    <name evidence="1" type="ORF">VCUG_01115</name>
</gene>
<evidence type="ECO:0008006" key="3">
    <source>
        <dbReference type="Google" id="ProtNLM"/>
    </source>
</evidence>
<sequence>MFVKYSNFVGAKSEPWLNYHIALATQMPRKRKSFIEKYYKFALKNNPKTNCVRISLPLTIKCTFCSTFAFKGSKHNALKKKSGTQMGADSFLFFIRCHKCNNEMMIQTNPLQGSYTEYGGCRSLNEENRSEKDVEKSYNTPSASSVIEKLKTSKRLEDVEEEIMAQLRR</sequence>
<dbReference type="STRING" id="948595.L2GUK3"/>
<keyword evidence="2" id="KW-1185">Reference proteome</keyword>
<organism evidence="1 2">
    <name type="scientific">Vavraia culicis (isolate floridensis)</name>
    <name type="common">Microsporidian parasite</name>
    <dbReference type="NCBI Taxonomy" id="948595"/>
    <lineage>
        <taxon>Eukaryota</taxon>
        <taxon>Fungi</taxon>
        <taxon>Fungi incertae sedis</taxon>
        <taxon>Microsporidia</taxon>
        <taxon>Pleistophoridae</taxon>
        <taxon>Vavraia</taxon>
    </lineage>
</organism>
<dbReference type="Proteomes" id="UP000011081">
    <property type="component" value="Unassembled WGS sequence"/>
</dbReference>
<dbReference type="InParanoid" id="L2GUK3"/>
<dbReference type="VEuPathDB" id="MicrosporidiaDB:VCUG_01115"/>
<dbReference type="AlphaFoldDB" id="L2GUK3"/>
<dbReference type="GeneID" id="19878996"/>
<dbReference type="EMBL" id="GL877419">
    <property type="protein sequence ID" value="ELA47346.1"/>
    <property type="molecule type" value="Genomic_DNA"/>
</dbReference>
<dbReference type="PANTHER" id="PTHR12111">
    <property type="entry name" value="SPLICING FACTOR YJU2"/>
    <property type="match status" value="1"/>
</dbReference>